<accession>W7US40</accession>
<proteinExistence type="predicted"/>
<dbReference type="AlphaFoldDB" id="W7US40"/>
<dbReference type="eggNOG" id="ENOG5032BDD">
    <property type="taxonomic scope" value="Bacteria"/>
</dbReference>
<protein>
    <submittedName>
        <fullName evidence="1">Uncharacterized protein</fullName>
    </submittedName>
</protein>
<sequence length="322" mass="37770">MDNMYWPVYKNIEREFLKIAEYINICDEQLKVYSFHIADLIIRCAIEIEAISKELYKRLGGNMNPVDENGKTRDLYFDTDCLGLLEEKWGISKKKVKVSALEVFLTREENIILTPLKKSNKRGSSGSQWKKAYQALKHDRRNSLKCATIENLISSMAALFILNLYYKDETSDLGRLYMNDRTFDSRAGSDIFNAYVVSATTLRMELEMDDLNIINIDEEKRKESIFIIKYTDSTYREMHRAFCLDYYETKSNFDKSEVIQKYVAEHPESKEKSMNEICIEAGGHELLCNIFVNRHSLNSKNYRTEVIVNKNEDIYQKLKYID</sequence>
<evidence type="ECO:0000313" key="2">
    <source>
        <dbReference type="Proteomes" id="UP000019365"/>
    </source>
</evidence>
<gene>
    <name evidence="1" type="ORF">RF007C_02665</name>
</gene>
<reference evidence="1 2" key="1">
    <citation type="journal article" date="2014" name="PLoS ONE">
        <title>Rumen cellulosomics: divergent fiber-degrading strategies revealed by comparative genome-wide analysis of six ruminococcal strains.</title>
        <authorList>
            <person name="Dassa B."/>
            <person name="Borovok I."/>
            <person name="Ruimy-Israeli V."/>
            <person name="Lamed R."/>
            <person name="Flint H.J."/>
            <person name="Duncan S.H."/>
            <person name="Henrissat B."/>
            <person name="Coutinho P."/>
            <person name="Morrison M."/>
            <person name="Mosoni P."/>
            <person name="Yeoman C.J."/>
            <person name="White B.A."/>
            <person name="Bayer E.A."/>
        </authorList>
    </citation>
    <scope>NUCLEOTIDE SEQUENCE [LARGE SCALE GENOMIC DNA]</scope>
    <source>
        <strain evidence="1 2">007c</strain>
    </source>
</reference>
<comment type="caution">
    <text evidence="1">The sequence shown here is derived from an EMBL/GenBank/DDBJ whole genome shotgun (WGS) entry which is preliminary data.</text>
</comment>
<dbReference type="RefSeq" id="WP_051456545.1">
    <property type="nucleotide sequence ID" value="NZ_ATAX01000017.1"/>
</dbReference>
<dbReference type="EMBL" id="ATAX01000017">
    <property type="protein sequence ID" value="EWM54194.1"/>
    <property type="molecule type" value="Genomic_DNA"/>
</dbReference>
<name>W7US40_RUMFL</name>
<dbReference type="OrthoDB" id="1442012at2"/>
<organism evidence="1 2">
    <name type="scientific">Ruminococcus flavefaciens 007c</name>
    <dbReference type="NCBI Taxonomy" id="1341157"/>
    <lineage>
        <taxon>Bacteria</taxon>
        <taxon>Bacillati</taxon>
        <taxon>Bacillota</taxon>
        <taxon>Clostridia</taxon>
        <taxon>Eubacteriales</taxon>
        <taxon>Oscillospiraceae</taxon>
        <taxon>Ruminococcus</taxon>
    </lineage>
</organism>
<keyword evidence="2" id="KW-1185">Reference proteome</keyword>
<dbReference type="PATRIC" id="fig|1341157.4.peg.1173"/>
<evidence type="ECO:0000313" key="1">
    <source>
        <dbReference type="EMBL" id="EWM54194.1"/>
    </source>
</evidence>
<dbReference type="Proteomes" id="UP000019365">
    <property type="component" value="Unassembled WGS sequence"/>
</dbReference>